<dbReference type="EMBL" id="MH509442">
    <property type="protein sequence ID" value="AXH46938.1"/>
    <property type="molecule type" value="Genomic_DNA"/>
</dbReference>
<keyword evidence="2" id="KW-1185">Reference proteome</keyword>
<dbReference type="GeneID" id="60321662"/>
<gene>
    <name evidence="1" type="primary">102</name>
    <name evidence="1" type="ORF">SEA_AMINAY_102</name>
</gene>
<accession>A0A345KV86</accession>
<evidence type="ECO:0000313" key="1">
    <source>
        <dbReference type="EMBL" id="AXH46938.1"/>
    </source>
</evidence>
<proteinExistence type="predicted"/>
<sequence length="90" mass="9156">MIEKLLAAAAAAAAPIIAERLAAELHKLLPVIVAEVEKLLPEVAAAGAHAVLDATQIDEKLTELAGLPSQIVNAVLGALPFGNIFGGGQR</sequence>
<dbReference type="KEGG" id="vg:60321662"/>
<dbReference type="RefSeq" id="YP_009950252.1">
    <property type="nucleotide sequence ID" value="NC_051588.1"/>
</dbReference>
<evidence type="ECO:0000313" key="2">
    <source>
        <dbReference type="Proteomes" id="UP000259472"/>
    </source>
</evidence>
<dbReference type="Proteomes" id="UP000259472">
    <property type="component" value="Segment"/>
</dbReference>
<protein>
    <submittedName>
        <fullName evidence="1">Uncharacterized protein</fullName>
    </submittedName>
</protein>
<name>A0A345KV86_9CAUD</name>
<reference evidence="2" key="1">
    <citation type="submission" date="2018-06" db="EMBL/GenBank/DDBJ databases">
        <authorList>
            <person name="Zhirakovskaya E."/>
        </authorList>
    </citation>
    <scope>NUCLEOTIDE SEQUENCE [LARGE SCALE GENOMIC DNA]</scope>
</reference>
<organism evidence="1 2">
    <name type="scientific">Mycobacterium phage Aminay</name>
    <dbReference type="NCBI Taxonomy" id="2250291"/>
    <lineage>
        <taxon>Viruses</taxon>
        <taxon>Duplodnaviria</taxon>
        <taxon>Heunggongvirae</taxon>
        <taxon>Uroviricota</taxon>
        <taxon>Caudoviricetes</taxon>
        <taxon>Weiservirinae</taxon>
        <taxon>Aminayvirus</taxon>
        <taxon>Aminayvirus aminay</taxon>
    </lineage>
</organism>